<dbReference type="PROSITE" id="PS51318">
    <property type="entry name" value="TAT"/>
    <property type="match status" value="1"/>
</dbReference>
<evidence type="ECO:0000259" key="1">
    <source>
        <dbReference type="Pfam" id="PF13229"/>
    </source>
</evidence>
<gene>
    <name evidence="2" type="ORF">EII35_02365</name>
</gene>
<name>A0A3P1WW81_9ACTN</name>
<dbReference type="Proteomes" id="UP000280935">
    <property type="component" value="Unassembled WGS sequence"/>
</dbReference>
<dbReference type="InterPro" id="IPR006311">
    <property type="entry name" value="TAT_signal"/>
</dbReference>
<sequence>MNRFNGLSRISTEWSSRMSLSRRSLLTTAGALPAVALLAGMPADASAQSRRTYFVSLQGDDNAAGTSESTAWKTINRVNKAFAEGQIVHGDSVLFQRGQRFFGEFNQLSEPQGDARLTIGAYGTGAHPVIMGYKVLDRSRAWSKVGDNLWQIDLSDPNNYRGNTCSQEIREANIGFLRVSGKRFYGAKKFSLGELQAEFDFHSDHKSKLLTLVCSENPAGRGLLAAADGLMVPARSNTTIQGLDLIGIGGHGIHVDKGNSGVRIIDNHIHHIGGSHLIWVTDKVFRYGNGIEMWIGTSDIVVEGNRVYDVYDVAFTMQGDQSGPHLGWRDIHIRGNSTNRCTQSFEVWAGGGDHGPEAGYRNCTFTGNNCHNAGTGWGQEARPNKDEGGVHLLSYSEPLPMDLKITGNRFAGAVNAYMYRQPEHRSQMTIDNNTIELKAGQKLQHQRGELIEQHAAWSEATGFDKNSKFVIK</sequence>
<dbReference type="InterPro" id="IPR011050">
    <property type="entry name" value="Pectin_lyase_fold/virulence"/>
</dbReference>
<comment type="caution">
    <text evidence="2">The sequence shown here is derived from an EMBL/GenBank/DDBJ whole genome shotgun (WGS) entry which is preliminary data.</text>
</comment>
<proteinExistence type="predicted"/>
<dbReference type="EMBL" id="RQYT01000003">
    <property type="protein sequence ID" value="RRD50914.1"/>
    <property type="molecule type" value="Genomic_DNA"/>
</dbReference>
<dbReference type="InterPro" id="IPR012334">
    <property type="entry name" value="Pectin_lyas_fold"/>
</dbReference>
<dbReference type="SUPFAM" id="SSF51126">
    <property type="entry name" value="Pectin lyase-like"/>
    <property type="match status" value="1"/>
</dbReference>
<organism evidence="2 3">
    <name type="scientific">Arachnia propionica</name>
    <dbReference type="NCBI Taxonomy" id="1750"/>
    <lineage>
        <taxon>Bacteria</taxon>
        <taxon>Bacillati</taxon>
        <taxon>Actinomycetota</taxon>
        <taxon>Actinomycetes</taxon>
        <taxon>Propionibacteriales</taxon>
        <taxon>Propionibacteriaceae</taxon>
        <taxon>Arachnia</taxon>
    </lineage>
</organism>
<feature type="domain" description="Right handed beta helix" evidence="1">
    <location>
        <begin position="227"/>
        <end position="409"/>
    </location>
</feature>
<dbReference type="Pfam" id="PF13229">
    <property type="entry name" value="Beta_helix"/>
    <property type="match status" value="1"/>
</dbReference>
<dbReference type="InterPro" id="IPR039448">
    <property type="entry name" value="Beta_helix"/>
</dbReference>
<reference evidence="2 3" key="1">
    <citation type="submission" date="2018-11" db="EMBL/GenBank/DDBJ databases">
        <title>Genomes From Bacteria Associated with the Canine Oral Cavity: a Test Case for Automated Genome-Based Taxonomic Assignment.</title>
        <authorList>
            <person name="Coil D.A."/>
            <person name="Jospin G."/>
            <person name="Darling A.E."/>
            <person name="Wallis C."/>
            <person name="Davis I.J."/>
            <person name="Harris S."/>
            <person name="Eisen J.A."/>
            <person name="Holcombe L.J."/>
            <person name="O'Flynn C."/>
        </authorList>
    </citation>
    <scope>NUCLEOTIDE SEQUENCE [LARGE SCALE GENOMIC DNA]</scope>
    <source>
        <strain evidence="2 3">OH2822_COT-296</strain>
    </source>
</reference>
<evidence type="ECO:0000313" key="2">
    <source>
        <dbReference type="EMBL" id="RRD50914.1"/>
    </source>
</evidence>
<protein>
    <submittedName>
        <fullName evidence="2">Right-handed parallel beta-helix repeat-containing protein</fullName>
    </submittedName>
</protein>
<evidence type="ECO:0000313" key="3">
    <source>
        <dbReference type="Proteomes" id="UP000280935"/>
    </source>
</evidence>
<dbReference type="InterPro" id="IPR006626">
    <property type="entry name" value="PbH1"/>
</dbReference>
<dbReference type="Gene3D" id="2.160.20.10">
    <property type="entry name" value="Single-stranded right-handed beta-helix, Pectin lyase-like"/>
    <property type="match status" value="2"/>
</dbReference>
<dbReference type="SMART" id="SM00710">
    <property type="entry name" value="PbH1"/>
    <property type="match status" value="5"/>
</dbReference>
<dbReference type="OrthoDB" id="3333873at2"/>
<accession>A0A3P1WW81</accession>
<dbReference type="AlphaFoldDB" id="A0A3P1WW81"/>